<dbReference type="PANTHER" id="PTHR10742">
    <property type="entry name" value="FLAVIN MONOAMINE OXIDASE"/>
    <property type="match status" value="1"/>
</dbReference>
<keyword evidence="1" id="KW-0732">Signal</keyword>
<accession>R7Q6Q4</accession>
<feature type="chain" id="PRO_5004442618" evidence="1">
    <location>
        <begin position="21"/>
        <end position="614"/>
    </location>
</feature>
<keyword evidence="4" id="KW-1185">Reference proteome</keyword>
<reference evidence="4" key="1">
    <citation type="journal article" date="2013" name="Proc. Natl. Acad. Sci. U.S.A.">
        <title>Genome structure and metabolic features in the red seaweed Chondrus crispus shed light on evolution of the Archaeplastida.</title>
        <authorList>
            <person name="Collen J."/>
            <person name="Porcel B."/>
            <person name="Carre W."/>
            <person name="Ball S.G."/>
            <person name="Chaparro C."/>
            <person name="Tonon T."/>
            <person name="Barbeyron T."/>
            <person name="Michel G."/>
            <person name="Noel B."/>
            <person name="Valentin K."/>
            <person name="Elias M."/>
            <person name="Artiguenave F."/>
            <person name="Arun A."/>
            <person name="Aury J.M."/>
            <person name="Barbosa-Neto J.F."/>
            <person name="Bothwell J.H."/>
            <person name="Bouget F.Y."/>
            <person name="Brillet L."/>
            <person name="Cabello-Hurtado F."/>
            <person name="Capella-Gutierrez S."/>
            <person name="Charrier B."/>
            <person name="Cladiere L."/>
            <person name="Cock J.M."/>
            <person name="Coelho S.M."/>
            <person name="Colleoni C."/>
            <person name="Czjzek M."/>
            <person name="Da Silva C."/>
            <person name="Delage L."/>
            <person name="Denoeud F."/>
            <person name="Deschamps P."/>
            <person name="Dittami S.M."/>
            <person name="Gabaldon T."/>
            <person name="Gachon C.M."/>
            <person name="Groisillier A."/>
            <person name="Herve C."/>
            <person name="Jabbari K."/>
            <person name="Katinka M."/>
            <person name="Kloareg B."/>
            <person name="Kowalczyk N."/>
            <person name="Labadie K."/>
            <person name="Leblanc C."/>
            <person name="Lopez P.J."/>
            <person name="McLachlan D.H."/>
            <person name="Meslet-Cladiere L."/>
            <person name="Moustafa A."/>
            <person name="Nehr Z."/>
            <person name="Nyvall Collen P."/>
            <person name="Panaud O."/>
            <person name="Partensky F."/>
            <person name="Poulain J."/>
            <person name="Rensing S.A."/>
            <person name="Rousvoal S."/>
            <person name="Samson G."/>
            <person name="Symeonidi A."/>
            <person name="Weissenbach J."/>
            <person name="Zambounis A."/>
            <person name="Wincker P."/>
            <person name="Boyen C."/>
        </authorList>
    </citation>
    <scope>NUCLEOTIDE SEQUENCE [LARGE SCALE GENOMIC DNA]</scope>
    <source>
        <strain evidence="4">cv. Stackhouse</strain>
    </source>
</reference>
<feature type="domain" description="Amine oxidase" evidence="2">
    <location>
        <begin position="44"/>
        <end position="451"/>
    </location>
</feature>
<protein>
    <submittedName>
        <fullName evidence="3">Gal-2,6-Sulfurylases I</fullName>
    </submittedName>
</protein>
<dbReference type="Proteomes" id="UP000012073">
    <property type="component" value="Unassembled WGS sequence"/>
</dbReference>
<gene>
    <name evidence="3" type="ORF">CHC_T00008516001</name>
</gene>
<dbReference type="InterPro" id="IPR036188">
    <property type="entry name" value="FAD/NAD-bd_sf"/>
</dbReference>
<dbReference type="Pfam" id="PF01593">
    <property type="entry name" value="Amino_oxidase"/>
    <property type="match status" value="1"/>
</dbReference>
<sequence length="614" mass="68869">MGLTYVLLSVLVLQATHALAKEGCETAIVGAGIGGAYSAFRLASPSVCIFEANRRPGGRILTVRDPSASFLNFTIDLGAYRYHRAHHRLVRLVAEDLLNLPVACYTDLLNNRKDCPDATIRLFSTRGNVLGALGGRIAQDLIKKYGPFLPYVIQRSFRWGQGKPLKERRTMSGLLIGPNSVIKEIRDRVEELEKEEDYAKAMQIADEIIAAMQDGSYRGIPYSEISLMQVAIREGFTTEEMQLETDFSFLSSVERRQTLEYNGQLSIRQMALEKGLIGLNNLVTPMEKRRGVLRRAGMITLVDGLLERAMKGGVQVQYGKKVVRITRTGNEKRPIRLKFEDGGMVEVKNVILNIGKPGLIALGLDSEPMMSTKEPFRRAVERNFVLSLSKTYCFWEDAWWLTKLGQRDGRIQVPSDSMQSMRYHDGHVVCKDERRLKSCRGGLLASYSGGDQMGLGAALHAHVHNAKPYTPLTSSDNVVKLIPGKMSGVEQVYFDDLHAQIKRVHKRSVERKGLDVDKVISKPAMCLFADWREVGTHAAMGPGKGRTNVYELYAKPVSDLRIALVNEAWSGDQGWAEGSLRSAERALFHQFGMEKPEWMDKEYHRSVIERYNQG</sequence>
<dbReference type="GO" id="GO:0016491">
    <property type="term" value="F:oxidoreductase activity"/>
    <property type="evidence" value="ECO:0007669"/>
    <property type="project" value="InterPro"/>
</dbReference>
<dbReference type="Gramene" id="CDF33719">
    <property type="protein sequence ID" value="CDF33719"/>
    <property type="gene ID" value="CHC_T00008516001"/>
</dbReference>
<dbReference type="PANTHER" id="PTHR10742:SF410">
    <property type="entry name" value="LYSINE-SPECIFIC HISTONE DEMETHYLASE 2"/>
    <property type="match status" value="1"/>
</dbReference>
<evidence type="ECO:0000259" key="2">
    <source>
        <dbReference type="Pfam" id="PF01593"/>
    </source>
</evidence>
<feature type="signal peptide" evidence="1">
    <location>
        <begin position="1"/>
        <end position="20"/>
    </location>
</feature>
<proteinExistence type="predicted"/>
<dbReference type="OrthoDB" id="3076at2759"/>
<dbReference type="GeneID" id="17321251"/>
<evidence type="ECO:0000313" key="3">
    <source>
        <dbReference type="EMBL" id="CDF33719.1"/>
    </source>
</evidence>
<dbReference type="Gene3D" id="3.50.50.60">
    <property type="entry name" value="FAD/NAD(P)-binding domain"/>
    <property type="match status" value="1"/>
</dbReference>
<dbReference type="InterPro" id="IPR002937">
    <property type="entry name" value="Amino_oxidase"/>
</dbReference>
<dbReference type="AlphaFoldDB" id="R7Q6Q4"/>
<dbReference type="KEGG" id="ccp:CHC_T00008516001"/>
<evidence type="ECO:0000256" key="1">
    <source>
        <dbReference type="SAM" id="SignalP"/>
    </source>
</evidence>
<organism evidence="3 4">
    <name type="scientific">Chondrus crispus</name>
    <name type="common">Carrageen Irish moss</name>
    <name type="synonym">Polymorpha crispa</name>
    <dbReference type="NCBI Taxonomy" id="2769"/>
    <lineage>
        <taxon>Eukaryota</taxon>
        <taxon>Rhodophyta</taxon>
        <taxon>Florideophyceae</taxon>
        <taxon>Rhodymeniophycidae</taxon>
        <taxon>Gigartinales</taxon>
        <taxon>Gigartinaceae</taxon>
        <taxon>Chondrus</taxon>
    </lineage>
</organism>
<evidence type="ECO:0000313" key="4">
    <source>
        <dbReference type="Proteomes" id="UP000012073"/>
    </source>
</evidence>
<dbReference type="InterPro" id="IPR050281">
    <property type="entry name" value="Flavin_monoamine_oxidase"/>
</dbReference>
<name>R7Q6Q4_CHOCR</name>
<dbReference type="RefSeq" id="XP_005713538.1">
    <property type="nucleotide sequence ID" value="XM_005713481.1"/>
</dbReference>
<dbReference type="EMBL" id="HG001655">
    <property type="protein sequence ID" value="CDF33719.1"/>
    <property type="molecule type" value="Genomic_DNA"/>
</dbReference>
<dbReference type="SUPFAM" id="SSF51905">
    <property type="entry name" value="FAD/NAD(P)-binding domain"/>
    <property type="match status" value="1"/>
</dbReference>